<organism evidence="1 2">
    <name type="scientific">Budvicia aquatica</name>
    <dbReference type="NCBI Taxonomy" id="82979"/>
    <lineage>
        <taxon>Bacteria</taxon>
        <taxon>Pseudomonadati</taxon>
        <taxon>Pseudomonadota</taxon>
        <taxon>Gammaproteobacteria</taxon>
        <taxon>Enterobacterales</taxon>
        <taxon>Budviciaceae</taxon>
        <taxon>Budvicia</taxon>
    </lineage>
</organism>
<proteinExistence type="predicted"/>
<name>A0A2C6DQV4_9GAMM</name>
<dbReference type="STRING" id="1111728.GCA_000427805_04564"/>
<sequence>MINQMQLVAAIMKELSRQVPGLPAEARYVNAAIAAANSICNELSKPIVKASNRMGLSAWLTSDDTGLSSKFMASVLSGQFITENRYPLDPADFGRCVRLIRAVPELEPSLSQMRDFGKEWAAVANNWSYWTQLYDNKQGEELYKEMKTAYSAAPVPEDYQ</sequence>
<dbReference type="OrthoDB" id="9133868at2"/>
<reference evidence="2" key="1">
    <citation type="submission" date="2017-09" db="EMBL/GenBank/DDBJ databases">
        <title>FDA dAtabase for Regulatory Grade micrObial Sequences (FDA-ARGOS): Supporting development and validation of Infectious Disease Dx tests.</title>
        <authorList>
            <person name="Minogue T."/>
            <person name="Wolcott M."/>
            <person name="Wasieloski L."/>
            <person name="Aguilar W."/>
            <person name="Moore D."/>
            <person name="Tallon L."/>
            <person name="Sadzewicz L."/>
            <person name="Ott S."/>
            <person name="Zhao X."/>
            <person name="Nagaraj S."/>
            <person name="Vavikolanu K."/>
            <person name="Aluvathingal J."/>
            <person name="Nadendla S."/>
            <person name="Sichtig H."/>
        </authorList>
    </citation>
    <scope>NUCLEOTIDE SEQUENCE [LARGE SCALE GENOMIC DNA]</scope>
    <source>
        <strain evidence="2">FDAARGOS_387</strain>
    </source>
</reference>
<comment type="caution">
    <text evidence="1">The sequence shown here is derived from an EMBL/GenBank/DDBJ whole genome shotgun (WGS) entry which is preliminary data.</text>
</comment>
<keyword evidence="2" id="KW-1185">Reference proteome</keyword>
<evidence type="ECO:0000313" key="1">
    <source>
        <dbReference type="EMBL" id="PHI31073.1"/>
    </source>
</evidence>
<protein>
    <submittedName>
        <fullName evidence="1">Uncharacterized protein</fullName>
    </submittedName>
</protein>
<dbReference type="EMBL" id="PDDX01000001">
    <property type="protein sequence ID" value="PHI31073.1"/>
    <property type="molecule type" value="Genomic_DNA"/>
</dbReference>
<dbReference type="AlphaFoldDB" id="A0A2C6DQV4"/>
<dbReference type="RefSeq" id="WP_099044214.1">
    <property type="nucleotide sequence ID" value="NZ_PDDX01000001.1"/>
</dbReference>
<gene>
    <name evidence="1" type="ORF">CRN84_17905</name>
</gene>
<dbReference type="Proteomes" id="UP000224974">
    <property type="component" value="Unassembled WGS sequence"/>
</dbReference>
<evidence type="ECO:0000313" key="2">
    <source>
        <dbReference type="Proteomes" id="UP000224974"/>
    </source>
</evidence>
<accession>A0A2C6DQV4</accession>